<dbReference type="EMBL" id="JADGJH010000368">
    <property type="protein sequence ID" value="KAJ3130663.1"/>
    <property type="molecule type" value="Genomic_DNA"/>
</dbReference>
<keyword evidence="5" id="KW-1185">Reference proteome</keyword>
<keyword evidence="2" id="KW-1133">Transmembrane helix</keyword>
<comment type="caution">
    <text evidence="4">The sequence shown here is derived from an EMBL/GenBank/DDBJ whole genome shotgun (WGS) entry which is preliminary data.</text>
</comment>
<feature type="region of interest" description="Disordered" evidence="1">
    <location>
        <begin position="1"/>
        <end position="56"/>
    </location>
</feature>
<feature type="compositionally biased region" description="Pro residues" evidence="1">
    <location>
        <begin position="25"/>
        <end position="34"/>
    </location>
</feature>
<dbReference type="SUPFAM" id="SSF53300">
    <property type="entry name" value="vWA-like"/>
    <property type="match status" value="1"/>
</dbReference>
<sequence>MSKNNTHRYAPPPGPPPGFVAQPVYLPPPGPPPGWVEKPPAKTKPGADESDDLPPAYSVLPFDDIDFKADAVEPMLLLDTTGSMQSKASPDHSITRLDLVKQSIGLIVKELAEFDSQAVDEQGSDEEGGGLRTVTFSGGNAFDIGDLNSENLHQKFSKIVWEGSTQIVPGFSKLVEVYEDEFGDFAPTLRPKMISLIITDGEALDINDLAVMILTMDFAHIYLVFALIGYGPDYENAFRSLKELSQLNDHIRVIEMNMATNPLDIAKVCLSMIR</sequence>
<dbReference type="AlphaFoldDB" id="A0AAD5T790"/>
<dbReference type="InterPro" id="IPR002035">
    <property type="entry name" value="VWF_A"/>
</dbReference>
<evidence type="ECO:0000313" key="4">
    <source>
        <dbReference type="EMBL" id="KAJ3130663.1"/>
    </source>
</evidence>
<evidence type="ECO:0000313" key="5">
    <source>
        <dbReference type="Proteomes" id="UP001211907"/>
    </source>
</evidence>
<organism evidence="4 5">
    <name type="scientific">Physocladia obscura</name>
    <dbReference type="NCBI Taxonomy" id="109957"/>
    <lineage>
        <taxon>Eukaryota</taxon>
        <taxon>Fungi</taxon>
        <taxon>Fungi incertae sedis</taxon>
        <taxon>Chytridiomycota</taxon>
        <taxon>Chytridiomycota incertae sedis</taxon>
        <taxon>Chytridiomycetes</taxon>
        <taxon>Chytridiales</taxon>
        <taxon>Chytriomycetaceae</taxon>
        <taxon>Physocladia</taxon>
    </lineage>
</organism>
<name>A0AAD5T790_9FUNG</name>
<protein>
    <recommendedName>
        <fullName evidence="3">VWFA domain-containing protein</fullName>
    </recommendedName>
</protein>
<accession>A0AAD5T790</accession>
<dbReference type="Proteomes" id="UP001211907">
    <property type="component" value="Unassembled WGS sequence"/>
</dbReference>
<evidence type="ECO:0000256" key="1">
    <source>
        <dbReference type="SAM" id="MobiDB-lite"/>
    </source>
</evidence>
<feature type="transmembrane region" description="Helical" evidence="2">
    <location>
        <begin position="209"/>
        <end position="230"/>
    </location>
</feature>
<dbReference type="PROSITE" id="PS50234">
    <property type="entry name" value="VWFA"/>
    <property type="match status" value="1"/>
</dbReference>
<evidence type="ECO:0000256" key="2">
    <source>
        <dbReference type="SAM" id="Phobius"/>
    </source>
</evidence>
<evidence type="ECO:0000259" key="3">
    <source>
        <dbReference type="PROSITE" id="PS50234"/>
    </source>
</evidence>
<dbReference type="Gene3D" id="3.40.50.410">
    <property type="entry name" value="von Willebrand factor, type A domain"/>
    <property type="match status" value="1"/>
</dbReference>
<feature type="domain" description="VWFA" evidence="3">
    <location>
        <begin position="73"/>
        <end position="273"/>
    </location>
</feature>
<gene>
    <name evidence="4" type="ORF">HK100_007748</name>
</gene>
<reference evidence="4" key="1">
    <citation type="submission" date="2020-05" db="EMBL/GenBank/DDBJ databases">
        <title>Phylogenomic resolution of chytrid fungi.</title>
        <authorList>
            <person name="Stajich J.E."/>
            <person name="Amses K."/>
            <person name="Simmons R."/>
            <person name="Seto K."/>
            <person name="Myers J."/>
            <person name="Bonds A."/>
            <person name="Quandt C.A."/>
            <person name="Barry K."/>
            <person name="Liu P."/>
            <person name="Grigoriev I."/>
            <person name="Longcore J.E."/>
            <person name="James T.Y."/>
        </authorList>
    </citation>
    <scope>NUCLEOTIDE SEQUENCE</scope>
    <source>
        <strain evidence="4">JEL0513</strain>
    </source>
</reference>
<proteinExistence type="predicted"/>
<dbReference type="InterPro" id="IPR036465">
    <property type="entry name" value="vWFA_dom_sf"/>
</dbReference>
<keyword evidence="2" id="KW-0812">Transmembrane</keyword>
<keyword evidence="2" id="KW-0472">Membrane</keyword>